<name>A0AAN6II93_9EURO</name>
<evidence type="ECO:0000313" key="2">
    <source>
        <dbReference type="EMBL" id="KAI1618531.1"/>
    </source>
</evidence>
<feature type="region of interest" description="Disordered" evidence="1">
    <location>
        <begin position="61"/>
        <end position="107"/>
    </location>
</feature>
<evidence type="ECO:0000256" key="1">
    <source>
        <dbReference type="SAM" id="MobiDB-lite"/>
    </source>
</evidence>
<sequence>MEPSLQKPDQENSNITDFDGNKDRTDDLTRPNYNAPGQSSFLNFGPVKNYRKKQVLVDAMSKTNGPSPLHQGFRGSGASSGTTPVLHAFDHSSDKRPDRVPGDPHSHHQVRIYGNADQTGGHVAYHLYPNGDNTVRQNGQIVRDPGEYNYAIENMHQHGPGVYRIPKGYKGVEEEWRENGGVRERQADGRDAGNTAKHARGGHRV</sequence>
<organism evidence="2 3">
    <name type="scientific">Exophiala viscosa</name>
    <dbReference type="NCBI Taxonomy" id="2486360"/>
    <lineage>
        <taxon>Eukaryota</taxon>
        <taxon>Fungi</taxon>
        <taxon>Dikarya</taxon>
        <taxon>Ascomycota</taxon>
        <taxon>Pezizomycotina</taxon>
        <taxon>Eurotiomycetes</taxon>
        <taxon>Chaetothyriomycetidae</taxon>
        <taxon>Chaetothyriales</taxon>
        <taxon>Herpotrichiellaceae</taxon>
        <taxon>Exophiala</taxon>
    </lineage>
</organism>
<dbReference type="Proteomes" id="UP001203852">
    <property type="component" value="Unassembled WGS sequence"/>
</dbReference>
<feature type="region of interest" description="Disordered" evidence="1">
    <location>
        <begin position="1"/>
        <end position="46"/>
    </location>
</feature>
<reference evidence="2" key="1">
    <citation type="journal article" date="2022" name="bioRxiv">
        <title>Deciphering the potential niche of two novel black yeast fungi from a biological soil crust based on their genomes, phenotypes, and melanin regulation.</title>
        <authorList>
            <consortium name="DOE Joint Genome Institute"/>
            <person name="Carr E.C."/>
            <person name="Barton Q."/>
            <person name="Grambo S."/>
            <person name="Sullivan M."/>
            <person name="Renfro C.M."/>
            <person name="Kuo A."/>
            <person name="Pangilinan J."/>
            <person name="Lipzen A."/>
            <person name="Keymanesh K."/>
            <person name="Savage E."/>
            <person name="Barry K."/>
            <person name="Grigoriev I.V."/>
            <person name="Riekhof W.R."/>
            <person name="Harris S.S."/>
        </authorList>
    </citation>
    <scope>NUCLEOTIDE SEQUENCE</scope>
    <source>
        <strain evidence="2">JF 03-4F</strain>
    </source>
</reference>
<comment type="caution">
    <text evidence="2">The sequence shown here is derived from an EMBL/GenBank/DDBJ whole genome shotgun (WGS) entry which is preliminary data.</text>
</comment>
<feature type="compositionally biased region" description="Basic and acidic residues" evidence="1">
    <location>
        <begin position="88"/>
        <end position="106"/>
    </location>
</feature>
<gene>
    <name evidence="2" type="ORF">EDD36DRAFT_414200</name>
</gene>
<protein>
    <submittedName>
        <fullName evidence="2">Uncharacterized protein</fullName>
    </submittedName>
</protein>
<feature type="compositionally biased region" description="Polar residues" evidence="1">
    <location>
        <begin position="31"/>
        <end position="42"/>
    </location>
</feature>
<keyword evidence="3" id="KW-1185">Reference proteome</keyword>
<proteinExistence type="predicted"/>
<feature type="compositionally biased region" description="Basic and acidic residues" evidence="1">
    <location>
        <begin position="19"/>
        <end position="29"/>
    </location>
</feature>
<dbReference type="AlphaFoldDB" id="A0AAN6II93"/>
<dbReference type="EMBL" id="MU404350">
    <property type="protein sequence ID" value="KAI1618531.1"/>
    <property type="molecule type" value="Genomic_DNA"/>
</dbReference>
<accession>A0AAN6II93</accession>
<feature type="region of interest" description="Disordered" evidence="1">
    <location>
        <begin position="178"/>
        <end position="205"/>
    </location>
</feature>
<feature type="compositionally biased region" description="Basic and acidic residues" evidence="1">
    <location>
        <begin position="178"/>
        <end position="191"/>
    </location>
</feature>
<evidence type="ECO:0000313" key="3">
    <source>
        <dbReference type="Proteomes" id="UP001203852"/>
    </source>
</evidence>